<dbReference type="STRING" id="1450535.A0A317VNW9"/>
<dbReference type="OrthoDB" id="4062651at2759"/>
<dbReference type="GeneID" id="37116222"/>
<evidence type="ECO:0000313" key="1">
    <source>
        <dbReference type="EMBL" id="PWY75289.1"/>
    </source>
</evidence>
<proteinExistence type="predicted"/>
<dbReference type="RefSeq" id="XP_025463916.1">
    <property type="nucleotide sequence ID" value="XM_025614079.1"/>
</dbReference>
<evidence type="ECO:0000313" key="2">
    <source>
        <dbReference type="Proteomes" id="UP000246702"/>
    </source>
</evidence>
<reference evidence="1 2" key="1">
    <citation type="submission" date="2016-12" db="EMBL/GenBank/DDBJ databases">
        <title>The genomes of Aspergillus section Nigri reveals drivers in fungal speciation.</title>
        <authorList>
            <consortium name="DOE Joint Genome Institute"/>
            <person name="Vesth T.C."/>
            <person name="Nybo J."/>
            <person name="Theobald S."/>
            <person name="Brandl J."/>
            <person name="Frisvad J.C."/>
            <person name="Nielsen K.F."/>
            <person name="Lyhne E.K."/>
            <person name="Kogle M.E."/>
            <person name="Kuo A."/>
            <person name="Riley R."/>
            <person name="Clum A."/>
            <person name="Nolan M."/>
            <person name="Lipzen A."/>
            <person name="Salamov A."/>
            <person name="Henrissat B."/>
            <person name="Wiebenga A."/>
            <person name="De Vries R.P."/>
            <person name="Grigoriev I.V."/>
            <person name="Mortensen U.H."/>
            <person name="Andersen M.R."/>
            <person name="Baker S.E."/>
        </authorList>
    </citation>
    <scope>NUCLEOTIDE SEQUENCE [LARGE SCALE GENOMIC DNA]</scope>
    <source>
        <strain evidence="1 2">CBS 115572</strain>
    </source>
</reference>
<accession>A0A317VNW9</accession>
<name>A0A317VNW9_9EURO</name>
<sequence length="282" mass="31449">MGPVDDKRATQFIADKIPLLEQPPPDTVTTMPLLPVPRHKPKETIPSSVRLAKRSIVSSPAEPSYKIIQGQPQGLALPEATRLSGNNVGSNLDTFKKFYKCDLAGTVTIYVRCFGCRVVWAIHQYSYKDTNKILKTLHKFHPLMLDHLTAILSQVISSLMLIYLSYLVSHTSLDCSSILMSLEGEIQIVDLASIARVIIQLIQKYTKNDGTVGINNLDHWRKFPAAIEFLSATTSAGSFEELKKHLLSEVRWSPSDLIGIAWFALISARTFYSYTPLSDAET</sequence>
<dbReference type="EMBL" id="MSFK01000029">
    <property type="protein sequence ID" value="PWY75289.1"/>
    <property type="molecule type" value="Genomic_DNA"/>
</dbReference>
<dbReference type="Proteomes" id="UP000246702">
    <property type="component" value="Unassembled WGS sequence"/>
</dbReference>
<organism evidence="1 2">
    <name type="scientific">Aspergillus sclerotioniger CBS 115572</name>
    <dbReference type="NCBI Taxonomy" id="1450535"/>
    <lineage>
        <taxon>Eukaryota</taxon>
        <taxon>Fungi</taxon>
        <taxon>Dikarya</taxon>
        <taxon>Ascomycota</taxon>
        <taxon>Pezizomycotina</taxon>
        <taxon>Eurotiomycetes</taxon>
        <taxon>Eurotiomycetidae</taxon>
        <taxon>Eurotiales</taxon>
        <taxon>Aspergillaceae</taxon>
        <taxon>Aspergillus</taxon>
        <taxon>Aspergillus subgen. Circumdati</taxon>
    </lineage>
</organism>
<gene>
    <name evidence="1" type="ORF">BO94DRAFT_559572</name>
</gene>
<protein>
    <submittedName>
        <fullName evidence="1">Uncharacterized protein</fullName>
    </submittedName>
</protein>
<keyword evidence="2" id="KW-1185">Reference proteome</keyword>
<comment type="caution">
    <text evidence="1">The sequence shown here is derived from an EMBL/GenBank/DDBJ whole genome shotgun (WGS) entry which is preliminary data.</text>
</comment>
<dbReference type="AlphaFoldDB" id="A0A317VNW9"/>